<sequence length="477" mass="51721">MDGCELSWQDVLFAGVAVVVESAVRGATVTVMRARSRSRDGRCPKCGTPSSRVHDRYQRRLQDVPLASRQVEITLEVRRFVCANAQCPQRTFAEQIPGFTSAYARCTNRLGALLNVIALALGGRAGARMAAALGVTAGRMGLLSRVRAMPDPSNDTPRVLGVDDFAIKRGHTYATVLTDGETHRVVDVLPSRDTGPLTTWLLAHPGVEVVCRDRAGAYAEGAAVGAPEAIQVADRFHLWMNLGQAVEKCVAAHRSCLSPPPSAPAPSAPAPSAQPPPGTATAHGNGRLAARLQAHHALVHGLLEQGLGIRAIARHLGWGRHTVQRYARAEGWQQVSPGRHRRGSSLDVHHTYLSRRIAEARGRISLTVLHRELAERGWQGSYSTLRDWARHRLHQPHRTPQPPRHRRPRGRSPAGSSAGQPRSPRTNTSSSKRSWTPAPSWQPRTNSSVTSVTCSPSRLASSCPPGSTRLLRRTCPA</sequence>
<dbReference type="PANTHER" id="PTHR33498">
    <property type="entry name" value="TRANSPOSASE FOR INSERTION SEQUENCE ELEMENT IS1557"/>
    <property type="match status" value="1"/>
</dbReference>
<dbReference type="InterPro" id="IPR029261">
    <property type="entry name" value="Transposase_Znf"/>
</dbReference>
<evidence type="ECO:0000259" key="2">
    <source>
        <dbReference type="PROSITE" id="PS50531"/>
    </source>
</evidence>
<feature type="compositionally biased region" description="Basic residues" evidence="1">
    <location>
        <begin position="393"/>
        <end position="410"/>
    </location>
</feature>
<evidence type="ECO:0000313" key="4">
    <source>
        <dbReference type="Proteomes" id="UP000595636"/>
    </source>
</evidence>
<evidence type="ECO:0000256" key="1">
    <source>
        <dbReference type="SAM" id="MobiDB-lite"/>
    </source>
</evidence>
<dbReference type="Pfam" id="PF01610">
    <property type="entry name" value="DDE_Tnp_ISL3"/>
    <property type="match status" value="1"/>
</dbReference>
<accession>A0A7T7L4K7</accession>
<dbReference type="InterPro" id="IPR047951">
    <property type="entry name" value="Transpos_ISL3"/>
</dbReference>
<feature type="region of interest" description="Disordered" evidence="1">
    <location>
        <begin position="393"/>
        <end position="477"/>
    </location>
</feature>
<protein>
    <submittedName>
        <fullName evidence="3">ISL3 family transposase</fullName>
    </submittedName>
</protein>
<dbReference type="PROSITE" id="PS50531">
    <property type="entry name" value="HTH_IS21"/>
    <property type="match status" value="1"/>
</dbReference>
<reference evidence="3 4" key="1">
    <citation type="submission" date="2020-12" db="EMBL/GenBank/DDBJ databases">
        <title>A novel species.</title>
        <authorList>
            <person name="Li K."/>
        </authorList>
    </citation>
    <scope>NUCLEOTIDE SEQUENCE [LARGE SCALE GENOMIC DNA]</scope>
    <source>
        <strain evidence="3 4">ZYC-3</strain>
    </source>
</reference>
<proteinExistence type="predicted"/>
<dbReference type="Proteomes" id="UP000595636">
    <property type="component" value="Chromosome"/>
</dbReference>
<dbReference type="InterPro" id="IPR017894">
    <property type="entry name" value="HTH_IS21_transposase_type"/>
</dbReference>
<dbReference type="Pfam" id="PF14690">
    <property type="entry name" value="Zn_ribbon_ISL3"/>
    <property type="match status" value="1"/>
</dbReference>
<name>A0A7T7L4K7_9ACTN</name>
<dbReference type="AlphaFoldDB" id="A0A7T7L4K7"/>
<dbReference type="NCBIfam" id="NF033550">
    <property type="entry name" value="transpos_ISL3"/>
    <property type="match status" value="1"/>
</dbReference>
<dbReference type="KEGG" id="slf:JEQ17_47830"/>
<feature type="region of interest" description="Disordered" evidence="1">
    <location>
        <begin position="255"/>
        <end position="284"/>
    </location>
</feature>
<feature type="compositionally biased region" description="Pro residues" evidence="1">
    <location>
        <begin position="258"/>
        <end position="278"/>
    </location>
</feature>
<dbReference type="PANTHER" id="PTHR33498:SF1">
    <property type="entry name" value="TRANSPOSASE FOR INSERTION SEQUENCE ELEMENT IS1557"/>
    <property type="match status" value="1"/>
</dbReference>
<feature type="domain" description="HTH IS21-type" evidence="2">
    <location>
        <begin position="294"/>
        <end position="357"/>
    </location>
</feature>
<dbReference type="EMBL" id="CP066831">
    <property type="protein sequence ID" value="QQM46358.1"/>
    <property type="molecule type" value="Genomic_DNA"/>
</dbReference>
<evidence type="ECO:0000313" key="3">
    <source>
        <dbReference type="EMBL" id="QQM46358.1"/>
    </source>
</evidence>
<organism evidence="3 4">
    <name type="scientific">Streptomyces liliifuscus</name>
    <dbReference type="NCBI Taxonomy" id="2797636"/>
    <lineage>
        <taxon>Bacteria</taxon>
        <taxon>Bacillati</taxon>
        <taxon>Actinomycetota</taxon>
        <taxon>Actinomycetes</taxon>
        <taxon>Kitasatosporales</taxon>
        <taxon>Streptomycetaceae</taxon>
        <taxon>Streptomyces</taxon>
    </lineage>
</organism>
<feature type="compositionally biased region" description="Low complexity" evidence="1">
    <location>
        <begin position="411"/>
        <end position="421"/>
    </location>
</feature>
<gene>
    <name evidence="3" type="ORF">JEQ17_47830</name>
</gene>
<keyword evidence="4" id="KW-1185">Reference proteome</keyword>
<feature type="compositionally biased region" description="Polar residues" evidence="1">
    <location>
        <begin position="423"/>
        <end position="460"/>
    </location>
</feature>
<dbReference type="InterPro" id="IPR002560">
    <property type="entry name" value="Transposase_DDE"/>
</dbReference>